<dbReference type="Gene3D" id="3.40.50.620">
    <property type="entry name" value="HUPs"/>
    <property type="match status" value="1"/>
</dbReference>
<evidence type="ECO:0000256" key="4">
    <source>
        <dbReference type="ARBA" id="ARBA00022679"/>
    </source>
</evidence>
<dbReference type="GO" id="GO:0009435">
    <property type="term" value="P:NAD+ biosynthetic process"/>
    <property type="evidence" value="ECO:0007669"/>
    <property type="project" value="UniProtKB-UniRule"/>
</dbReference>
<comment type="pathway">
    <text evidence="2 10">Cofactor biosynthesis; NAD(+) biosynthesis; deamido-NAD(+) from nicotinate D-ribonucleotide: step 1/1.</text>
</comment>
<dbReference type="GO" id="GO:0005524">
    <property type="term" value="F:ATP binding"/>
    <property type="evidence" value="ECO:0007669"/>
    <property type="project" value="UniProtKB-KW"/>
</dbReference>
<sequence length="195" mass="22412">MKIGLMGGTFDPVHIGHLIAAQSVYEELELDEVWFMPTSMPPHKEQAPGASPEQRWQMVCLAVEDHPAFKPSDVELRKGGISYSIETVLMLRSRYPEHEFYYIIGADMVQYLPKWYRIDELIKHVTFVGLRRPGYETGCDALPAPIRKAVRLASMPQIELSSTGIRQRRAEGRSVRYMVPDRVNDYIEVNRLYEA</sequence>
<proteinExistence type="inferred from homology"/>
<evidence type="ECO:0000256" key="5">
    <source>
        <dbReference type="ARBA" id="ARBA00022695"/>
    </source>
</evidence>
<dbReference type="NCBIfam" id="TIGR00482">
    <property type="entry name" value="nicotinate (nicotinamide) nucleotide adenylyltransferase"/>
    <property type="match status" value="1"/>
</dbReference>
<organism evidence="11 12">
    <name type="scientific">Paenibacillus naphthalenovorans</name>
    <dbReference type="NCBI Taxonomy" id="162209"/>
    <lineage>
        <taxon>Bacteria</taxon>
        <taxon>Bacillati</taxon>
        <taxon>Bacillota</taxon>
        <taxon>Bacilli</taxon>
        <taxon>Bacillales</taxon>
        <taxon>Paenibacillaceae</taxon>
        <taxon>Paenibacillus</taxon>
    </lineage>
</organism>
<dbReference type="OrthoDB" id="5295945at2"/>
<keyword evidence="12" id="KW-1185">Reference proteome</keyword>
<dbReference type="InterPro" id="IPR014729">
    <property type="entry name" value="Rossmann-like_a/b/a_fold"/>
</dbReference>
<protein>
    <recommendedName>
        <fullName evidence="10">Probable nicotinate-nucleotide adenylyltransferase</fullName>
        <ecNumber evidence="10">2.7.7.18</ecNumber>
    </recommendedName>
    <alternativeName>
        <fullName evidence="10">Deamido-NAD(+) diphosphorylase</fullName>
    </alternativeName>
    <alternativeName>
        <fullName evidence="10">Deamido-NAD(+) pyrophosphorylase</fullName>
    </alternativeName>
    <alternativeName>
        <fullName evidence="10">Nicotinate mononucleotide adenylyltransferase</fullName>
        <shortName evidence="10">NaMN adenylyltransferase</shortName>
    </alternativeName>
</protein>
<keyword evidence="5 10" id="KW-0548">Nucleotidyltransferase</keyword>
<name>A0A0U2VY88_9BACL</name>
<dbReference type="KEGG" id="pnp:IJ22_08700"/>
<dbReference type="STRING" id="162209.IJ22_08700"/>
<dbReference type="SUPFAM" id="SSF52374">
    <property type="entry name" value="Nucleotidylyl transferase"/>
    <property type="match status" value="1"/>
</dbReference>
<evidence type="ECO:0000256" key="2">
    <source>
        <dbReference type="ARBA" id="ARBA00005019"/>
    </source>
</evidence>
<evidence type="ECO:0000313" key="11">
    <source>
        <dbReference type="EMBL" id="ALS21252.1"/>
    </source>
</evidence>
<evidence type="ECO:0000256" key="7">
    <source>
        <dbReference type="ARBA" id="ARBA00022840"/>
    </source>
</evidence>
<dbReference type="CDD" id="cd02165">
    <property type="entry name" value="NMNAT"/>
    <property type="match status" value="1"/>
</dbReference>
<keyword evidence="6 10" id="KW-0547">Nucleotide-binding</keyword>
<dbReference type="InterPro" id="IPR004821">
    <property type="entry name" value="Cyt_trans-like"/>
</dbReference>
<keyword evidence="4 10" id="KW-0808">Transferase</keyword>
<dbReference type="Proteomes" id="UP000061660">
    <property type="component" value="Chromosome"/>
</dbReference>
<reference evidence="12" key="1">
    <citation type="submission" date="2015-12" db="EMBL/GenBank/DDBJ databases">
        <title>Complete genome sequences of two moderately thermophilic Paenibacillus species.</title>
        <authorList>
            <person name="Butler R.III."/>
            <person name="Wang J."/>
            <person name="Stark B.C."/>
            <person name="Pombert J.-F."/>
        </authorList>
    </citation>
    <scope>NUCLEOTIDE SEQUENCE [LARGE SCALE GENOMIC DNA]</scope>
    <source>
        <strain evidence="12">32O-Y</strain>
    </source>
</reference>
<evidence type="ECO:0000256" key="9">
    <source>
        <dbReference type="ARBA" id="ARBA00048721"/>
    </source>
</evidence>
<dbReference type="UniPathway" id="UPA00253">
    <property type="reaction ID" value="UER00332"/>
</dbReference>
<dbReference type="RefSeq" id="WP_062407481.1">
    <property type="nucleotide sequence ID" value="NZ_BJCS01000006.1"/>
</dbReference>
<gene>
    <name evidence="10" type="primary">nadD</name>
    <name evidence="11" type="ORF">IJ22_08700</name>
</gene>
<accession>A0A0U2VY88</accession>
<evidence type="ECO:0000256" key="8">
    <source>
        <dbReference type="ARBA" id="ARBA00023027"/>
    </source>
</evidence>
<reference evidence="11 12" key="2">
    <citation type="journal article" date="2016" name="Genome Announc.">
        <title>Complete Genome Sequences of Two Interactive Moderate Thermophiles, Paenibacillus napthalenovorans 32O-Y and Paenibacillus sp. 32O-W.</title>
        <authorList>
            <person name="Butler R.R.III."/>
            <person name="Wang J."/>
            <person name="Stark B.C."/>
            <person name="Pombert J.F."/>
        </authorList>
    </citation>
    <scope>NUCLEOTIDE SEQUENCE [LARGE SCALE GENOMIC DNA]</scope>
    <source>
        <strain evidence="11 12">32O-Y</strain>
    </source>
</reference>
<evidence type="ECO:0000256" key="6">
    <source>
        <dbReference type="ARBA" id="ARBA00022741"/>
    </source>
</evidence>
<evidence type="ECO:0000256" key="3">
    <source>
        <dbReference type="ARBA" id="ARBA00022642"/>
    </source>
</evidence>
<evidence type="ECO:0000256" key="1">
    <source>
        <dbReference type="ARBA" id="ARBA00002324"/>
    </source>
</evidence>
<dbReference type="NCBIfam" id="NF000841">
    <property type="entry name" value="PRK00071.1-4"/>
    <property type="match status" value="1"/>
</dbReference>
<dbReference type="InterPro" id="IPR005248">
    <property type="entry name" value="NadD/NMNAT"/>
</dbReference>
<keyword evidence="8 10" id="KW-0520">NAD</keyword>
<comment type="similarity">
    <text evidence="10">Belongs to the NadD family.</text>
</comment>
<dbReference type="EMBL" id="CP013652">
    <property type="protein sequence ID" value="ALS21252.1"/>
    <property type="molecule type" value="Genomic_DNA"/>
</dbReference>
<dbReference type="AlphaFoldDB" id="A0A0U2VY88"/>
<dbReference type="HAMAP" id="MF_00244">
    <property type="entry name" value="NaMN_adenylyltr"/>
    <property type="match status" value="1"/>
</dbReference>
<evidence type="ECO:0000256" key="10">
    <source>
        <dbReference type="HAMAP-Rule" id="MF_00244"/>
    </source>
</evidence>
<keyword evidence="7 10" id="KW-0067">ATP-binding</keyword>
<dbReference type="Pfam" id="PF01467">
    <property type="entry name" value="CTP_transf_like"/>
    <property type="match status" value="1"/>
</dbReference>
<dbReference type="NCBIfam" id="NF000840">
    <property type="entry name" value="PRK00071.1-3"/>
    <property type="match status" value="1"/>
</dbReference>
<dbReference type="NCBIfam" id="TIGR00125">
    <property type="entry name" value="cyt_tran_rel"/>
    <property type="match status" value="1"/>
</dbReference>
<dbReference type="PATRIC" id="fig|162209.4.peg.929"/>
<evidence type="ECO:0000313" key="12">
    <source>
        <dbReference type="Proteomes" id="UP000061660"/>
    </source>
</evidence>
<dbReference type="PANTHER" id="PTHR39321:SF3">
    <property type="entry name" value="PHOSPHOPANTETHEINE ADENYLYLTRANSFERASE"/>
    <property type="match status" value="1"/>
</dbReference>
<dbReference type="PANTHER" id="PTHR39321">
    <property type="entry name" value="NICOTINATE-NUCLEOTIDE ADENYLYLTRANSFERASE-RELATED"/>
    <property type="match status" value="1"/>
</dbReference>
<dbReference type="GO" id="GO:0004515">
    <property type="term" value="F:nicotinate-nucleotide adenylyltransferase activity"/>
    <property type="evidence" value="ECO:0007669"/>
    <property type="project" value="UniProtKB-UniRule"/>
</dbReference>
<comment type="catalytic activity">
    <reaction evidence="9 10">
        <text>nicotinate beta-D-ribonucleotide + ATP + H(+) = deamido-NAD(+) + diphosphate</text>
        <dbReference type="Rhea" id="RHEA:22860"/>
        <dbReference type="ChEBI" id="CHEBI:15378"/>
        <dbReference type="ChEBI" id="CHEBI:30616"/>
        <dbReference type="ChEBI" id="CHEBI:33019"/>
        <dbReference type="ChEBI" id="CHEBI:57502"/>
        <dbReference type="ChEBI" id="CHEBI:58437"/>
        <dbReference type="EC" id="2.7.7.18"/>
    </reaction>
</comment>
<comment type="function">
    <text evidence="1 10">Catalyzes the reversible adenylation of nicotinate mononucleotide (NaMN) to nicotinic acid adenine dinucleotide (NaAD).</text>
</comment>
<dbReference type="EC" id="2.7.7.18" evidence="10"/>
<keyword evidence="3 10" id="KW-0662">Pyridine nucleotide biosynthesis</keyword>